<reference evidence="2" key="2">
    <citation type="submission" date="2020-09" db="EMBL/GenBank/DDBJ databases">
        <authorList>
            <person name="Sun Q."/>
            <person name="Zhou Y."/>
        </authorList>
    </citation>
    <scope>NUCLEOTIDE SEQUENCE</scope>
    <source>
        <strain evidence="2">CGMCC 1.12181</strain>
    </source>
</reference>
<dbReference type="Proteomes" id="UP000605253">
    <property type="component" value="Unassembled WGS sequence"/>
</dbReference>
<keyword evidence="1" id="KW-0812">Transmembrane</keyword>
<evidence type="ECO:0000313" key="3">
    <source>
        <dbReference type="Proteomes" id="UP000605253"/>
    </source>
</evidence>
<keyword evidence="3" id="KW-1185">Reference proteome</keyword>
<organism evidence="2 3">
    <name type="scientific">Marinicella pacifica</name>
    <dbReference type="NCBI Taxonomy" id="1171543"/>
    <lineage>
        <taxon>Bacteria</taxon>
        <taxon>Pseudomonadati</taxon>
        <taxon>Pseudomonadota</taxon>
        <taxon>Gammaproteobacteria</taxon>
        <taxon>Lysobacterales</taxon>
        <taxon>Marinicellaceae</taxon>
        <taxon>Marinicella</taxon>
    </lineage>
</organism>
<keyword evidence="1" id="KW-0472">Membrane</keyword>
<evidence type="ECO:0000313" key="2">
    <source>
        <dbReference type="EMBL" id="GGF99250.1"/>
    </source>
</evidence>
<name>A0A917CTN7_9GAMM</name>
<dbReference type="InterPro" id="IPR029062">
    <property type="entry name" value="Class_I_gatase-like"/>
</dbReference>
<reference evidence="2" key="1">
    <citation type="journal article" date="2014" name="Int. J. Syst. Evol. Microbiol.">
        <title>Complete genome sequence of Corynebacterium casei LMG S-19264T (=DSM 44701T), isolated from a smear-ripened cheese.</title>
        <authorList>
            <consortium name="US DOE Joint Genome Institute (JGI-PGF)"/>
            <person name="Walter F."/>
            <person name="Albersmeier A."/>
            <person name="Kalinowski J."/>
            <person name="Ruckert C."/>
        </authorList>
    </citation>
    <scope>NUCLEOTIDE SEQUENCE</scope>
    <source>
        <strain evidence="2">CGMCC 1.12181</strain>
    </source>
</reference>
<sequence>MNRYHFKQALLGLLLLAVVMWSALMVPPIKLTSGYFDQIKNQDLSAWLHEIPALQIEVMAAHDSTAGRYVENFLTPLMPYWSDLTVDYVDPTRHPEKVRSYGIQSRGDMVIHHQDRHFVLSSLSYETLFNGLQSLLNPRAGWVLVLDDFGSQSLGLETVGLGRWINMLQRLNYHVTTMAWRPNLSLPNDVKAIVLADPQQALPEPAFQWLQQQLQAGVGLWWLSNPESMASQARLSLLFDAWPAQNTDNNSGQINYQASHQITRDFTYPTIWQGLATFETDGQTVLSTESGAVFAATHESQFGRLLLVGDSDFINNELLQSGGNQSLSLRMLDWVMGYDNRINVPDLSAEKSGLFLTEDHIILMSTILLLLLPGFGLLTAVWLWFSNRRRKT</sequence>
<proteinExistence type="predicted"/>
<accession>A0A917CTN7</accession>
<dbReference type="SUPFAM" id="SSF52317">
    <property type="entry name" value="Class I glutamine amidotransferase-like"/>
    <property type="match status" value="1"/>
</dbReference>
<dbReference type="AlphaFoldDB" id="A0A917CTN7"/>
<keyword evidence="1" id="KW-1133">Transmembrane helix</keyword>
<dbReference type="EMBL" id="BMEO01000010">
    <property type="protein sequence ID" value="GGF99250.1"/>
    <property type="molecule type" value="Genomic_DNA"/>
</dbReference>
<feature type="transmembrane region" description="Helical" evidence="1">
    <location>
        <begin position="361"/>
        <end position="385"/>
    </location>
</feature>
<dbReference type="RefSeq" id="WP_188365670.1">
    <property type="nucleotide sequence ID" value="NZ_BAABJF010000006.1"/>
</dbReference>
<comment type="caution">
    <text evidence="2">The sequence shown here is derived from an EMBL/GenBank/DDBJ whole genome shotgun (WGS) entry which is preliminary data.</text>
</comment>
<evidence type="ECO:0000256" key="1">
    <source>
        <dbReference type="SAM" id="Phobius"/>
    </source>
</evidence>
<protein>
    <submittedName>
        <fullName evidence="2">Uncharacterized protein</fullName>
    </submittedName>
</protein>
<gene>
    <name evidence="2" type="ORF">GCM10011365_20690</name>
</gene>